<name>A0A6M1RTB4_9BACT</name>
<sequence length="303" mass="34147">MQEVTTKADVRPLSLSQIQAQVARCPSLPSLGSINKALQELLGAEQRYSAQISEIIRRDPSLTSRLLRLVNSVYYGLAQPVNSIEEAVFYLGIRQIRQLALVTPIIEDFQRLTRQCQFPWREFWQHCIGVAILTREVLSTVQTPMDESDYVAGLVHDVGKIVMAWAFPDHFAEIHRQAVAGTRDLIEIEREVLGMDHANLGGLYLERQRLPDLMIQAARYHHQPEKAERYQALVASVQVADLLLRAEGIGCSGNFVPVTREQCQNSAGWHVLFPNPRESDQAIALASLQRSLERLPHILEGLV</sequence>
<proteinExistence type="predicted"/>
<keyword evidence="3" id="KW-1185">Reference proteome</keyword>
<dbReference type="SUPFAM" id="SSF109604">
    <property type="entry name" value="HD-domain/PDEase-like"/>
    <property type="match status" value="1"/>
</dbReference>
<dbReference type="InterPro" id="IPR013976">
    <property type="entry name" value="HDOD"/>
</dbReference>
<dbReference type="InterPro" id="IPR003607">
    <property type="entry name" value="HD/PDEase_dom"/>
</dbReference>
<dbReference type="Proteomes" id="UP000477311">
    <property type="component" value="Unassembled WGS sequence"/>
</dbReference>
<dbReference type="PANTHER" id="PTHR33525">
    <property type="match status" value="1"/>
</dbReference>
<dbReference type="PROSITE" id="PS51833">
    <property type="entry name" value="HDOD"/>
    <property type="match status" value="1"/>
</dbReference>
<reference evidence="2 3" key="1">
    <citation type="submission" date="2020-02" db="EMBL/GenBank/DDBJ databases">
        <title>Draft genome sequence of Limisphaera ngatamarikiensis NGM72.4T, a thermophilic Verrucomicrobia grouped in subdivision 3.</title>
        <authorList>
            <person name="Carere C.R."/>
            <person name="Steen J."/>
            <person name="Hugenholtz P."/>
            <person name="Stott M.B."/>
        </authorList>
    </citation>
    <scope>NUCLEOTIDE SEQUENCE [LARGE SCALE GENOMIC DNA]</scope>
    <source>
        <strain evidence="2 3">NGM72.4</strain>
    </source>
</reference>
<comment type="caution">
    <text evidence="2">The sequence shown here is derived from an EMBL/GenBank/DDBJ whole genome shotgun (WGS) entry which is preliminary data.</text>
</comment>
<evidence type="ECO:0000313" key="3">
    <source>
        <dbReference type="Proteomes" id="UP000477311"/>
    </source>
</evidence>
<dbReference type="Pfam" id="PF08668">
    <property type="entry name" value="HDOD"/>
    <property type="match status" value="1"/>
</dbReference>
<protein>
    <submittedName>
        <fullName evidence="2">HDOD domain-containing protein</fullName>
    </submittedName>
</protein>
<feature type="domain" description="HDOD" evidence="1">
    <location>
        <begin position="28"/>
        <end position="224"/>
    </location>
</feature>
<dbReference type="Gene3D" id="1.10.3210.10">
    <property type="entry name" value="Hypothetical protein af1432"/>
    <property type="match status" value="1"/>
</dbReference>
<dbReference type="EMBL" id="JAAKYA010000027">
    <property type="protein sequence ID" value="NGO38664.1"/>
    <property type="molecule type" value="Genomic_DNA"/>
</dbReference>
<dbReference type="PANTHER" id="PTHR33525:SF3">
    <property type="entry name" value="RIBONUCLEASE Y"/>
    <property type="match status" value="1"/>
</dbReference>
<gene>
    <name evidence="2" type="ORF">G4L39_04540</name>
</gene>
<dbReference type="RefSeq" id="WP_165106255.1">
    <property type="nucleotide sequence ID" value="NZ_JAAKYA010000027.1"/>
</dbReference>
<dbReference type="AlphaFoldDB" id="A0A6M1RTB4"/>
<organism evidence="2 3">
    <name type="scientific">Limisphaera ngatamarikiensis</name>
    <dbReference type="NCBI Taxonomy" id="1324935"/>
    <lineage>
        <taxon>Bacteria</taxon>
        <taxon>Pseudomonadati</taxon>
        <taxon>Verrucomicrobiota</taxon>
        <taxon>Verrucomicrobiia</taxon>
        <taxon>Limisphaerales</taxon>
        <taxon>Limisphaeraceae</taxon>
        <taxon>Limisphaera</taxon>
    </lineage>
</organism>
<dbReference type="InterPro" id="IPR052340">
    <property type="entry name" value="RNase_Y/CdgJ"/>
</dbReference>
<accession>A0A6M1RTB4</accession>
<dbReference type="CDD" id="cd00077">
    <property type="entry name" value="HDc"/>
    <property type="match status" value="1"/>
</dbReference>
<evidence type="ECO:0000259" key="1">
    <source>
        <dbReference type="PROSITE" id="PS51833"/>
    </source>
</evidence>
<evidence type="ECO:0000313" key="2">
    <source>
        <dbReference type="EMBL" id="NGO38664.1"/>
    </source>
</evidence>